<comment type="caution">
    <text evidence="6">The sequence shown here is derived from an EMBL/GenBank/DDBJ whole genome shotgun (WGS) entry which is preliminary data.</text>
</comment>
<dbReference type="EMBL" id="ADLK01000056">
    <property type="protein sequence ID" value="KMW11292.1"/>
    <property type="molecule type" value="Genomic_DNA"/>
</dbReference>
<keyword evidence="4" id="KW-0408">Iron</keyword>
<dbReference type="Gene3D" id="3.50.50.60">
    <property type="entry name" value="FAD/NAD(P)-binding domain"/>
    <property type="match status" value="1"/>
</dbReference>
<sequence length="457" mass="50412">MLIYDIIVVGGGTAGVVAALAAARNGCKKVLIVEASAHMGGLSSIGMTWGGFFDNNFQQVIGGIPDELVKKCQEIAGRGYFQYHGDGDKWITGLASVDPETARYVTEKELYHAGCDIMLFSILSDVRLVNGKIKEIEVVSRLGRQKLAAKYFIDTTGELMLANMAGVRWEHGTHGITQCTSNMFRVFGVEMDRYEQFLNRYINIDNHDPWRKETGGIRRGIEYWCPWKLDGFDYMPRSLGIYYHGKNDDVILNCTSASINPLDIMEVSRASFLLREEAFRVVEYLKKHVDGFQNAYIAEIYDLAAREARRMIGDYVLTMDDIIEHRLFDDAVGMGAYPPNFHDPDGCVHIPSTREFKVDSDGAYDIPLRSLTCSLSNLIVAGKCISATFEAQSAARGIGPCMVGGQGAGSAAALAVAKGLEDIHDIDTGELHRLLEDQGVIFKRQGGDGYGKEKTVG</sequence>
<reference evidence="6 7" key="1">
    <citation type="submission" date="2011-04" db="EMBL/GenBank/DDBJ databases">
        <title>The Genome Sequence of Clostridium citroniae WAL-19142.</title>
        <authorList>
            <consortium name="The Broad Institute Genome Sequencing Platform"/>
            <person name="Earl A."/>
            <person name="Ward D."/>
            <person name="Feldgarden M."/>
            <person name="Gevers D."/>
            <person name="Warren Y.A."/>
            <person name="Tyrrell K.L."/>
            <person name="Citron D.M."/>
            <person name="Goldstein E.J."/>
            <person name="Daigneault M."/>
            <person name="Allen-Vercoe E."/>
            <person name="Young S.K."/>
            <person name="Zeng Q."/>
            <person name="Gargeya S."/>
            <person name="Fitzgerald M."/>
            <person name="Haas B."/>
            <person name="Abouelleil A."/>
            <person name="Alvarado L."/>
            <person name="Arachchi H.M."/>
            <person name="Berlin A."/>
            <person name="Brown A."/>
            <person name="Chapman S.B."/>
            <person name="Chen Z."/>
            <person name="Dunbar C."/>
            <person name="Freedman E."/>
            <person name="Gearin G."/>
            <person name="Gellesch M."/>
            <person name="Goldberg J."/>
            <person name="Griggs A."/>
            <person name="Gujja S."/>
            <person name="Heilman E.R."/>
            <person name="Heiman D."/>
            <person name="Howarth C."/>
            <person name="Larson L."/>
            <person name="Lui A."/>
            <person name="MacDonald P.J."/>
            <person name="Mehta T."/>
            <person name="Montmayeur A."/>
            <person name="Murphy C."/>
            <person name="Neiman D."/>
            <person name="Pearson M."/>
            <person name="Priest M."/>
            <person name="Roberts A."/>
            <person name="Saif S."/>
            <person name="Shea T."/>
            <person name="Shenoy N."/>
            <person name="Sisk P."/>
            <person name="Stolte C."/>
            <person name="Sykes S."/>
            <person name="White J."/>
            <person name="Yandava C."/>
            <person name="Wortman J."/>
            <person name="Nusbaum C."/>
            <person name="Birren B."/>
        </authorList>
    </citation>
    <scope>NUCLEOTIDE SEQUENCE [LARGE SCALE GENOMIC DNA]</scope>
    <source>
        <strain evidence="6 7">WAL-19142</strain>
    </source>
</reference>
<dbReference type="RefSeq" id="WP_048929133.1">
    <property type="nucleotide sequence ID" value="NZ_KQ235875.1"/>
</dbReference>
<dbReference type="PANTHER" id="PTHR43498">
    <property type="entry name" value="FERREDOXIN:COB-COM HETERODISULFIDE REDUCTASE SUBUNIT A"/>
    <property type="match status" value="1"/>
</dbReference>
<dbReference type="InterPro" id="IPR039650">
    <property type="entry name" value="HdrA-like"/>
</dbReference>
<evidence type="ECO:0000313" key="6">
    <source>
        <dbReference type="EMBL" id="KMW11292.1"/>
    </source>
</evidence>
<dbReference type="OrthoDB" id="9759982at2"/>
<keyword evidence="5" id="KW-0411">Iron-sulfur</keyword>
<dbReference type="GO" id="GO:0016491">
    <property type="term" value="F:oxidoreductase activity"/>
    <property type="evidence" value="ECO:0007669"/>
    <property type="project" value="UniProtKB-KW"/>
</dbReference>
<proteinExistence type="predicted"/>
<keyword evidence="1" id="KW-0004">4Fe-4S</keyword>
<dbReference type="Pfam" id="PF12831">
    <property type="entry name" value="FAD_oxidored"/>
    <property type="match status" value="1"/>
</dbReference>
<evidence type="ECO:0000256" key="2">
    <source>
        <dbReference type="ARBA" id="ARBA00022723"/>
    </source>
</evidence>
<evidence type="ECO:0000256" key="5">
    <source>
        <dbReference type="ARBA" id="ARBA00023014"/>
    </source>
</evidence>
<gene>
    <name evidence="6" type="ORF">HMPREF9470_00579</name>
</gene>
<dbReference type="AlphaFoldDB" id="A0A0J9BF59"/>
<name>A0A0J9BF59_9FIRM</name>
<organism evidence="6 7">
    <name type="scientific">[Clostridium] citroniae WAL-19142</name>
    <dbReference type="NCBI Taxonomy" id="742734"/>
    <lineage>
        <taxon>Bacteria</taxon>
        <taxon>Bacillati</taxon>
        <taxon>Bacillota</taxon>
        <taxon>Clostridia</taxon>
        <taxon>Lachnospirales</taxon>
        <taxon>Lachnospiraceae</taxon>
        <taxon>Enterocloster</taxon>
    </lineage>
</organism>
<evidence type="ECO:0000256" key="4">
    <source>
        <dbReference type="ARBA" id="ARBA00023004"/>
    </source>
</evidence>
<dbReference type="SUPFAM" id="SSF51905">
    <property type="entry name" value="FAD/NAD(P)-binding domain"/>
    <property type="match status" value="1"/>
</dbReference>
<keyword evidence="2" id="KW-0479">Metal-binding</keyword>
<dbReference type="Proteomes" id="UP000037392">
    <property type="component" value="Unassembled WGS sequence"/>
</dbReference>
<evidence type="ECO:0000313" key="7">
    <source>
        <dbReference type="Proteomes" id="UP000037392"/>
    </source>
</evidence>
<accession>A0A0J9BF59</accession>
<evidence type="ECO:0000256" key="3">
    <source>
        <dbReference type="ARBA" id="ARBA00023002"/>
    </source>
</evidence>
<keyword evidence="3" id="KW-0560">Oxidoreductase</keyword>
<dbReference type="GO" id="GO:0051539">
    <property type="term" value="F:4 iron, 4 sulfur cluster binding"/>
    <property type="evidence" value="ECO:0007669"/>
    <property type="project" value="UniProtKB-KW"/>
</dbReference>
<dbReference type="InterPro" id="IPR036188">
    <property type="entry name" value="FAD/NAD-bd_sf"/>
</dbReference>
<dbReference type="PATRIC" id="fig|742734.4.peg.618"/>
<dbReference type="GO" id="GO:0046872">
    <property type="term" value="F:metal ion binding"/>
    <property type="evidence" value="ECO:0007669"/>
    <property type="project" value="UniProtKB-KW"/>
</dbReference>
<evidence type="ECO:0008006" key="8">
    <source>
        <dbReference type="Google" id="ProtNLM"/>
    </source>
</evidence>
<dbReference type="GeneID" id="93163132"/>
<dbReference type="PANTHER" id="PTHR43498:SF1">
    <property type="entry name" value="COB--COM HETERODISULFIDE REDUCTASE IRON-SULFUR SUBUNIT A"/>
    <property type="match status" value="1"/>
</dbReference>
<evidence type="ECO:0000256" key="1">
    <source>
        <dbReference type="ARBA" id="ARBA00022485"/>
    </source>
</evidence>
<protein>
    <recommendedName>
        <fullName evidence="8">FAD-dependent oxidoreductase 2 FAD binding domain-containing protein</fullName>
    </recommendedName>
</protein>